<feature type="transmembrane region" description="Helical" evidence="9">
    <location>
        <begin position="472"/>
        <end position="494"/>
    </location>
</feature>
<feature type="transmembrane region" description="Helical" evidence="9">
    <location>
        <begin position="6"/>
        <end position="29"/>
    </location>
</feature>
<organism evidence="10 11">
    <name type="scientific">Amedibacillus hominis</name>
    <dbReference type="NCBI Taxonomy" id="2897776"/>
    <lineage>
        <taxon>Bacteria</taxon>
        <taxon>Bacillati</taxon>
        <taxon>Bacillota</taxon>
        <taxon>Erysipelotrichia</taxon>
        <taxon>Erysipelotrichales</taxon>
        <taxon>Erysipelotrichaceae</taxon>
        <taxon>Amedibacillus</taxon>
    </lineage>
</organism>
<comment type="subcellular location">
    <subcellularLocation>
        <location evidence="9">Cell membrane</location>
        <topology evidence="9">Multi-pass membrane protein</topology>
    </subcellularLocation>
    <subcellularLocation>
        <location evidence="1">Endomembrane system</location>
        <topology evidence="1">Multi-pass membrane protein</topology>
    </subcellularLocation>
</comment>
<evidence type="ECO:0000256" key="6">
    <source>
        <dbReference type="ARBA" id="ARBA00022989"/>
    </source>
</evidence>
<name>A0ABS9RAA8_9FIRM</name>
<keyword evidence="8 9" id="KW-0472">Membrane</keyword>
<feature type="transmembrane region" description="Helical" evidence="9">
    <location>
        <begin position="63"/>
        <end position="84"/>
    </location>
</feature>
<keyword evidence="11" id="KW-1185">Reference proteome</keyword>
<dbReference type="NCBIfam" id="TIGR01104">
    <property type="entry name" value="V_PPase"/>
    <property type="match status" value="1"/>
</dbReference>
<feature type="site" description="Determinant of potassium dependence" evidence="9">
    <location>
        <position position="471"/>
    </location>
</feature>
<keyword evidence="4 9" id="KW-0460">Magnesium</keyword>
<feature type="transmembrane region" description="Helical" evidence="9">
    <location>
        <begin position="274"/>
        <end position="298"/>
    </location>
</feature>
<feature type="transmembrane region" description="Helical" evidence="9">
    <location>
        <begin position="602"/>
        <end position="624"/>
    </location>
</feature>
<evidence type="ECO:0000313" key="10">
    <source>
        <dbReference type="EMBL" id="MCH4286597.1"/>
    </source>
</evidence>
<feature type="transmembrane region" description="Helical" evidence="9">
    <location>
        <begin position="339"/>
        <end position="356"/>
    </location>
</feature>
<keyword evidence="3 9" id="KW-0812">Transmembrane</keyword>
<feature type="transmembrane region" description="Helical" evidence="9">
    <location>
        <begin position="394"/>
        <end position="417"/>
    </location>
</feature>
<feature type="transmembrane region" description="Helical" evidence="9">
    <location>
        <begin position="138"/>
        <end position="168"/>
    </location>
</feature>
<dbReference type="GO" id="GO:0004427">
    <property type="term" value="F:inorganic diphosphate phosphatase activity"/>
    <property type="evidence" value="ECO:0007669"/>
    <property type="project" value="UniProtKB-EC"/>
</dbReference>
<dbReference type="InterPro" id="IPR004131">
    <property type="entry name" value="PPase-energised_H-pump"/>
</dbReference>
<comment type="similarity">
    <text evidence="9">Belongs to the H(+)-translocating pyrophosphatase (TC 3.A.10) family. K(+)-stimulated subfamily.</text>
</comment>
<dbReference type="PIRSF" id="PIRSF001265">
    <property type="entry name" value="H+-PPase"/>
    <property type="match status" value="1"/>
</dbReference>
<dbReference type="EC" id="7.2.3.1" evidence="9"/>
<keyword evidence="9" id="KW-1003">Cell membrane</keyword>
<keyword evidence="9" id="KW-0630">Potassium</keyword>
<dbReference type="Pfam" id="PF03030">
    <property type="entry name" value="H_PPase"/>
    <property type="match status" value="1"/>
</dbReference>
<sequence>MINDENAVYFLMAAILLACLALVYAFFLFQNIKREKIHMRMLDKLSGFIHEGAMAFLGREYRVIIIFVIVIAVLLASLGFIPALQNVDGVGMGAAFCFIIGTLCSGVAGFCGMQAATKANARVSQAAHDKGMPKALRIAFSGGSVLGLCVVGFGLLGLTVLFLGFYLFSHNYALSAHVVSGYSLGCSMIALFARVGGGIYTKAADVGADLVGKVESGIPEDDPRNPAVIADNVGDNVGDIAGMGSDLCESYVGAIVSAISLGIVLTVSGKSVGIAGSVFPIMVCALGIIASIAAQVFVRMKEWQNPQKALSIATYVATLVVLVGSLLLSQMVFKSAYPFYSILSGLVVGVIIGKIAEYYTSDEYKHVQEIASQSLTGHATNIISGFSIGMQSTALTILLLAAGIAASYMFFGMYGIALGAVGMLSTTGITVSVDAYGPIADNAGGIAEMADMEPAVREITDRLDSVGNTTAAVGKGFCIGSAAFTALAMIVAYAQVAQLEVISLLEPGVIVALLIGAMLPFFFTSLTIKSVGKAANQMIDEVRRQFKADPGIMKGTSKPDYAKCVDISTQAALKEMILPGCIAVISPILCGILLGTKGLGGLLVGALMSAIMLAVFMANAGGAWDNAKKYIESGHHGGKGSEAHKAAVTGDTVGDPFKDTAGPTMDILIKLMSVISLILAPVLMEMEPLLSFLFK</sequence>
<evidence type="ECO:0000256" key="2">
    <source>
        <dbReference type="ARBA" id="ARBA00022448"/>
    </source>
</evidence>
<dbReference type="HAMAP" id="MF_01129">
    <property type="entry name" value="PPase_energized_pump"/>
    <property type="match status" value="1"/>
</dbReference>
<evidence type="ECO:0000256" key="9">
    <source>
        <dbReference type="HAMAP-Rule" id="MF_01129"/>
    </source>
</evidence>
<accession>A0ABS9RAA8</accession>
<feature type="transmembrane region" description="Helical" evidence="9">
    <location>
        <begin position="501"/>
        <end position="523"/>
    </location>
</feature>
<gene>
    <name evidence="9" type="primary">hppA</name>
    <name evidence="10" type="ORF">LQE99_15875</name>
</gene>
<keyword evidence="6 9" id="KW-1133">Transmembrane helix</keyword>
<reference evidence="10 11" key="1">
    <citation type="submission" date="2022-02" db="EMBL/GenBank/DDBJ databases">
        <title>Genome of Erysipelotrichaceae sp. nov. NSJ-176 isolated from human feces.</title>
        <authorList>
            <person name="Abdugheni R."/>
        </authorList>
    </citation>
    <scope>NUCLEOTIDE SEQUENCE [LARGE SCALE GENOMIC DNA]</scope>
    <source>
        <strain evidence="10 11">NSJ-176</strain>
    </source>
</reference>
<keyword evidence="10" id="KW-0378">Hydrolase</keyword>
<comment type="function">
    <text evidence="9">Sodium pump that utilizes the energy of pyrophosphate hydrolysis as the driving force for Na(+) movement across the membrane.</text>
</comment>
<feature type="transmembrane region" description="Helical" evidence="9">
    <location>
        <begin position="90"/>
        <end position="117"/>
    </location>
</feature>
<feature type="transmembrane region" description="Helical" evidence="9">
    <location>
        <begin position="667"/>
        <end position="686"/>
    </location>
</feature>
<evidence type="ECO:0000256" key="8">
    <source>
        <dbReference type="ARBA" id="ARBA00023136"/>
    </source>
</evidence>
<dbReference type="EMBL" id="JAKVPQ010000014">
    <property type="protein sequence ID" value="MCH4286597.1"/>
    <property type="molecule type" value="Genomic_DNA"/>
</dbReference>
<comment type="activity regulation">
    <text evidence="9">Requires K(+) for maximal activity.</text>
</comment>
<feature type="transmembrane region" description="Helical" evidence="9">
    <location>
        <begin position="174"/>
        <end position="193"/>
    </location>
</feature>
<comment type="subunit">
    <text evidence="9">Homodimer.</text>
</comment>
<feature type="transmembrane region" description="Helical" evidence="9">
    <location>
        <begin position="576"/>
        <end position="595"/>
    </location>
</feature>
<evidence type="ECO:0000313" key="11">
    <source>
        <dbReference type="Proteomes" id="UP001202402"/>
    </source>
</evidence>
<evidence type="ECO:0000256" key="1">
    <source>
        <dbReference type="ARBA" id="ARBA00004127"/>
    </source>
</evidence>
<keyword evidence="9" id="KW-0915">Sodium</keyword>
<comment type="catalytic activity">
    <reaction evidence="9">
        <text>Na(+)(in) + diphosphate + H2O = Na(+)(out) + 2 phosphate + H(+)</text>
        <dbReference type="Rhea" id="RHEA:57884"/>
        <dbReference type="ChEBI" id="CHEBI:15377"/>
        <dbReference type="ChEBI" id="CHEBI:15378"/>
        <dbReference type="ChEBI" id="CHEBI:29101"/>
        <dbReference type="ChEBI" id="CHEBI:33019"/>
        <dbReference type="ChEBI" id="CHEBI:43474"/>
        <dbReference type="EC" id="7.2.3.1"/>
    </reaction>
</comment>
<proteinExistence type="inferred from homology"/>
<comment type="cofactor">
    <cofactor evidence="9">
        <name>Mg(2+)</name>
        <dbReference type="ChEBI" id="CHEBI:18420"/>
    </cofactor>
</comment>
<protein>
    <recommendedName>
        <fullName evidence="9">Putative K(+)-stimulated pyrophosphate-energized sodium pump</fullName>
        <ecNumber evidence="9">7.2.3.1</ecNumber>
    </recommendedName>
    <alternativeName>
        <fullName evidence="9">Membrane-bound sodium-translocating pyrophosphatase</fullName>
    </alternativeName>
    <alternativeName>
        <fullName evidence="9">Pyrophosphate-energized inorganic pyrophosphatase</fullName>
        <shortName evidence="9">Na(+)-PPase</shortName>
    </alternativeName>
</protein>
<comment type="caution">
    <text evidence="9">Lacks conserved residue(s) required for the propagation of feature annotation.</text>
</comment>
<keyword evidence="7 9" id="KW-0406">Ion transport</keyword>
<dbReference type="PANTHER" id="PTHR31998">
    <property type="entry name" value="K(+)-INSENSITIVE PYROPHOSPHATE-ENERGIZED PROTON PUMP"/>
    <property type="match status" value="1"/>
</dbReference>
<keyword evidence="9" id="KW-0739">Sodium transport</keyword>
<dbReference type="RefSeq" id="WP_178695194.1">
    <property type="nucleotide sequence ID" value="NZ_JAKVPQ010000014.1"/>
</dbReference>
<feature type="transmembrane region" description="Helical" evidence="9">
    <location>
        <begin position="251"/>
        <end position="268"/>
    </location>
</feature>
<evidence type="ECO:0000256" key="7">
    <source>
        <dbReference type="ARBA" id="ARBA00023065"/>
    </source>
</evidence>
<dbReference type="NCBIfam" id="NF001960">
    <property type="entry name" value="PRK00733.3-5"/>
    <property type="match status" value="1"/>
</dbReference>
<evidence type="ECO:0000256" key="5">
    <source>
        <dbReference type="ARBA" id="ARBA00022967"/>
    </source>
</evidence>
<comment type="caution">
    <text evidence="10">The sequence shown here is derived from an EMBL/GenBank/DDBJ whole genome shotgun (WGS) entry which is preliminary data.</text>
</comment>
<evidence type="ECO:0000256" key="3">
    <source>
        <dbReference type="ARBA" id="ARBA00022692"/>
    </source>
</evidence>
<evidence type="ECO:0000256" key="4">
    <source>
        <dbReference type="ARBA" id="ARBA00022842"/>
    </source>
</evidence>
<keyword evidence="2 9" id="KW-0813">Transport</keyword>
<keyword evidence="5 9" id="KW-1278">Translocase</keyword>
<dbReference type="Proteomes" id="UP001202402">
    <property type="component" value="Unassembled WGS sequence"/>
</dbReference>
<feature type="transmembrane region" description="Helical" evidence="9">
    <location>
        <begin position="310"/>
        <end position="333"/>
    </location>
</feature>